<dbReference type="OrthoDB" id="2158884at2759"/>
<evidence type="ECO:0000256" key="1">
    <source>
        <dbReference type="ARBA" id="ARBA00022741"/>
    </source>
</evidence>
<protein>
    <submittedName>
        <fullName evidence="4">Long flagella protein lf4, putative</fullName>
        <ecNumber evidence="4">2.7.11.23</ecNumber>
    </submittedName>
</protein>
<dbReference type="FunFam" id="3.30.200.20:FF:000271">
    <property type="entry name" value="MAPK/MAK/MRK overlapping kinase"/>
    <property type="match status" value="1"/>
</dbReference>
<dbReference type="InterPro" id="IPR008271">
    <property type="entry name" value="Ser/Thr_kinase_AS"/>
</dbReference>
<evidence type="ECO:0000259" key="3">
    <source>
        <dbReference type="PROSITE" id="PS50011"/>
    </source>
</evidence>
<organism evidence="4 5">
    <name type="scientific">Ichthyophthirius multifiliis</name>
    <name type="common">White spot disease agent</name>
    <name type="synonym">Ich</name>
    <dbReference type="NCBI Taxonomy" id="5932"/>
    <lineage>
        <taxon>Eukaryota</taxon>
        <taxon>Sar</taxon>
        <taxon>Alveolata</taxon>
        <taxon>Ciliophora</taxon>
        <taxon>Intramacronucleata</taxon>
        <taxon>Oligohymenophorea</taxon>
        <taxon>Hymenostomatida</taxon>
        <taxon>Ophryoglenina</taxon>
        <taxon>Ichthyophthirius</taxon>
    </lineage>
</organism>
<keyword evidence="4" id="KW-0966">Cell projection</keyword>
<dbReference type="Proteomes" id="UP000008983">
    <property type="component" value="Unassembled WGS sequence"/>
</dbReference>
<dbReference type="Pfam" id="PF00069">
    <property type="entry name" value="Pkinase"/>
    <property type="match status" value="1"/>
</dbReference>
<dbReference type="GO" id="GO:0008353">
    <property type="term" value="F:RNA polymerase II CTD heptapeptide repeat kinase activity"/>
    <property type="evidence" value="ECO:0007669"/>
    <property type="project" value="UniProtKB-EC"/>
</dbReference>
<dbReference type="CDD" id="cd07831">
    <property type="entry name" value="STKc_MOK"/>
    <property type="match status" value="1"/>
</dbReference>
<dbReference type="OMA" id="FHFPFKK"/>
<evidence type="ECO:0000313" key="4">
    <source>
        <dbReference type="EMBL" id="EGR33614.1"/>
    </source>
</evidence>
<dbReference type="PROSITE" id="PS00108">
    <property type="entry name" value="PROTEIN_KINASE_ST"/>
    <property type="match status" value="1"/>
</dbReference>
<dbReference type="eggNOG" id="KOG0661">
    <property type="taxonomic scope" value="Eukaryota"/>
</dbReference>
<dbReference type="Gene3D" id="3.30.200.20">
    <property type="entry name" value="Phosphorylase Kinase, domain 1"/>
    <property type="match status" value="1"/>
</dbReference>
<feature type="domain" description="Protein kinase" evidence="3">
    <location>
        <begin position="4"/>
        <end position="286"/>
    </location>
</feature>
<dbReference type="EC" id="2.7.11.23" evidence="4"/>
<dbReference type="EMBL" id="GL983416">
    <property type="protein sequence ID" value="EGR33614.1"/>
    <property type="molecule type" value="Genomic_DNA"/>
</dbReference>
<dbReference type="RefSeq" id="XP_004037600.1">
    <property type="nucleotide sequence ID" value="XM_004037552.1"/>
</dbReference>
<dbReference type="GO" id="GO:0005524">
    <property type="term" value="F:ATP binding"/>
    <property type="evidence" value="ECO:0007669"/>
    <property type="project" value="UniProtKB-KW"/>
</dbReference>
<keyword evidence="4" id="KW-0969">Cilium</keyword>
<keyword evidence="5" id="KW-1185">Reference proteome</keyword>
<dbReference type="SMART" id="SM00220">
    <property type="entry name" value="S_TKc"/>
    <property type="match status" value="1"/>
</dbReference>
<dbReference type="InterPro" id="IPR011009">
    <property type="entry name" value="Kinase-like_dom_sf"/>
</dbReference>
<keyword evidence="1" id="KW-0547">Nucleotide-binding</keyword>
<keyword evidence="4" id="KW-0808">Transferase</keyword>
<dbReference type="FunFam" id="1.10.510.10:FF:000773">
    <property type="entry name" value="MOK protein kinase"/>
    <property type="match status" value="1"/>
</dbReference>
<sequence length="348" mass="40435">MNQYKLISKKGEGTFSEVLKAQSLKTGNFVAIKCMKNHFNSLEQVQKLKEIQALKKLSPHQNIIKLIEVLYDEPTGRLALVFELMDQNLYEAIRGRKQYLNYQKAKFYMFQLLTAIDHMHKKGIFHRDIKPENILLLNDHIKLADFGSCKGIYSEHPYTEYISTRWYRAPECLLTDGYYSSKMDLWGVGCVMFEIMSLFPLFPGNDELDQVHKIHNILGTPNAEILQEFQSKASHMKFNFPYKKGTGIEKLAPNMPKDCIDLIQKLLTYDPKDRITAEEALKHLYFKDLYQINQENQGLLQTTSSKLIYGNTNSNSKLESSNQEITGLIKNHSLLKNVNQRCIQQFRY</sequence>
<name>G0QME5_ICHMU</name>
<dbReference type="Gene3D" id="1.10.510.10">
    <property type="entry name" value="Transferase(Phosphotransferase) domain 1"/>
    <property type="match status" value="1"/>
</dbReference>
<dbReference type="InterPro" id="IPR000719">
    <property type="entry name" value="Prot_kinase_dom"/>
</dbReference>
<accession>G0QME5</accession>
<dbReference type="STRING" id="857967.G0QME5"/>
<evidence type="ECO:0000256" key="2">
    <source>
        <dbReference type="ARBA" id="ARBA00022840"/>
    </source>
</evidence>
<dbReference type="InterPro" id="IPR050117">
    <property type="entry name" value="MAPK"/>
</dbReference>
<evidence type="ECO:0000313" key="5">
    <source>
        <dbReference type="Proteomes" id="UP000008983"/>
    </source>
</evidence>
<dbReference type="PROSITE" id="PS50011">
    <property type="entry name" value="PROTEIN_KINASE_DOM"/>
    <property type="match status" value="1"/>
</dbReference>
<reference evidence="4 5" key="1">
    <citation type="submission" date="2011-07" db="EMBL/GenBank/DDBJ databases">
        <authorList>
            <person name="Coyne R."/>
            <person name="Brami D."/>
            <person name="Johnson J."/>
            <person name="Hostetler J."/>
            <person name="Hannick L."/>
            <person name="Clark T."/>
            <person name="Cassidy-Hanley D."/>
            <person name="Inman J."/>
        </authorList>
    </citation>
    <scope>NUCLEOTIDE SEQUENCE [LARGE SCALE GENOMIC DNA]</scope>
    <source>
        <strain evidence="4 5">G5</strain>
    </source>
</reference>
<dbReference type="AlphaFoldDB" id="G0QME5"/>
<gene>
    <name evidence="4" type="ORF">IMG5_047940</name>
</gene>
<proteinExistence type="predicted"/>
<dbReference type="PANTHER" id="PTHR24055">
    <property type="entry name" value="MITOGEN-ACTIVATED PROTEIN KINASE"/>
    <property type="match status" value="1"/>
</dbReference>
<dbReference type="InParanoid" id="G0QME5"/>
<dbReference type="GeneID" id="14909794"/>
<keyword evidence="4" id="KW-0282">Flagellum</keyword>
<keyword evidence="2" id="KW-0067">ATP-binding</keyword>
<dbReference type="SUPFAM" id="SSF56112">
    <property type="entry name" value="Protein kinase-like (PK-like)"/>
    <property type="match status" value="1"/>
</dbReference>